<dbReference type="AlphaFoldDB" id="F2TMC7"/>
<feature type="compositionally biased region" description="Acidic residues" evidence="1">
    <location>
        <begin position="25"/>
        <end position="43"/>
    </location>
</feature>
<dbReference type="OrthoDB" id="4190273at2759"/>
<feature type="region of interest" description="Disordered" evidence="1">
    <location>
        <begin position="88"/>
        <end position="107"/>
    </location>
</feature>
<dbReference type="EMBL" id="GG749468">
    <property type="protein sequence ID" value="EGE84390.2"/>
    <property type="molecule type" value="Genomic_DNA"/>
</dbReference>
<gene>
    <name evidence="2" type="ORF">BDDG_07335</name>
</gene>
<dbReference type="HOGENOM" id="CLU_1885423_0_0_1"/>
<evidence type="ECO:0000313" key="2">
    <source>
        <dbReference type="EMBL" id="EGE84390.2"/>
    </source>
</evidence>
<reference evidence="2" key="1">
    <citation type="submission" date="2010-03" db="EMBL/GenBank/DDBJ databases">
        <title>Annotation of Blastomyces dermatitidis strain ATCC 18188.</title>
        <authorList>
            <consortium name="The Broad Institute Genome Sequencing Platform"/>
            <consortium name="Broad Institute Genome Sequencing Center for Infectious Disease."/>
            <person name="Cuomo C."/>
            <person name="Klein B."/>
            <person name="Sullivan T."/>
            <person name="Heitman J."/>
            <person name="Young S."/>
            <person name="Zeng Q."/>
            <person name="Gargeya S."/>
            <person name="Alvarado L."/>
            <person name="Berlin A.M."/>
            <person name="Chapman S.B."/>
            <person name="Chen Z."/>
            <person name="Freedman E."/>
            <person name="Gellesch M."/>
            <person name="Goldberg J."/>
            <person name="Griggs A."/>
            <person name="Gujja S."/>
            <person name="Heilman E."/>
            <person name="Heiman D."/>
            <person name="Howarth C."/>
            <person name="Mehta T."/>
            <person name="Neiman D."/>
            <person name="Pearson M."/>
            <person name="Roberts A."/>
            <person name="Saif S."/>
            <person name="Shea T."/>
            <person name="Shenoy N."/>
            <person name="Sisk P."/>
            <person name="Stolte C."/>
            <person name="Sykes S."/>
            <person name="White J."/>
            <person name="Yandava C."/>
            <person name="Haas B."/>
            <person name="Nusbaum C."/>
            <person name="Birren B."/>
        </authorList>
    </citation>
    <scope>NUCLEOTIDE SEQUENCE [LARGE SCALE GENOMIC DNA]</scope>
    <source>
        <strain evidence="2">ATCC 18188</strain>
    </source>
</reference>
<organism evidence="2">
    <name type="scientific">Ajellomyces dermatitidis (strain ATCC 18188 / CBS 674.68)</name>
    <name type="common">Blastomyces dermatitidis</name>
    <dbReference type="NCBI Taxonomy" id="653446"/>
    <lineage>
        <taxon>Eukaryota</taxon>
        <taxon>Fungi</taxon>
        <taxon>Dikarya</taxon>
        <taxon>Ascomycota</taxon>
        <taxon>Pezizomycotina</taxon>
        <taxon>Eurotiomycetes</taxon>
        <taxon>Eurotiomycetidae</taxon>
        <taxon>Onygenales</taxon>
        <taxon>Ajellomycetaceae</taxon>
        <taxon>Blastomyces</taxon>
    </lineage>
</organism>
<accession>F2TMC7</accession>
<sequence>MVNLRSGGKPDLTKDYVPMWAFEPDETIAEEQSDESNEYEDPVEGISEMSDNVGGPSGWNDNSSVSEETHMRLEIARLQHEVECMKTSRGETLASDEMGADLAEYLQ</sequence>
<protein>
    <submittedName>
        <fullName evidence="2">Uncharacterized protein</fullName>
    </submittedName>
</protein>
<dbReference type="Proteomes" id="UP000007802">
    <property type="component" value="Unassembled WGS sequence"/>
</dbReference>
<proteinExistence type="predicted"/>
<name>F2TMC7_AJEDA</name>
<feature type="region of interest" description="Disordered" evidence="1">
    <location>
        <begin position="25"/>
        <end position="67"/>
    </location>
</feature>
<evidence type="ECO:0000256" key="1">
    <source>
        <dbReference type="SAM" id="MobiDB-lite"/>
    </source>
</evidence>